<dbReference type="KEGG" id="olu:OSTLU_5354"/>
<evidence type="ECO:0000256" key="3">
    <source>
        <dbReference type="ARBA" id="ARBA00012093"/>
    </source>
</evidence>
<dbReference type="SUPFAM" id="SSF53686">
    <property type="entry name" value="Tryptophan synthase beta subunit-like PLP-dependent enzymes"/>
    <property type="match status" value="1"/>
</dbReference>
<evidence type="ECO:0000256" key="6">
    <source>
        <dbReference type="ARBA" id="ARBA00049406"/>
    </source>
</evidence>
<feature type="domain" description="Tryptophan synthase beta chain-like PALP" evidence="7">
    <location>
        <begin position="4"/>
        <end position="301"/>
    </location>
</feature>
<dbReference type="Gramene" id="ABO94629">
    <property type="protein sequence ID" value="ABO94629"/>
    <property type="gene ID" value="OSTLU_5354"/>
</dbReference>
<dbReference type="InterPro" id="IPR001926">
    <property type="entry name" value="TrpB-like_PALP"/>
</dbReference>
<comment type="similarity">
    <text evidence="2">Belongs to the serine/threonine dehydratase family.</text>
</comment>
<protein>
    <recommendedName>
        <fullName evidence="3">L-serine ammonia-lyase</fullName>
        <ecNumber evidence="3">4.3.1.17</ecNumber>
    </recommendedName>
</protein>
<dbReference type="eggNOG" id="KOG1250">
    <property type="taxonomic scope" value="Eukaryota"/>
</dbReference>
<evidence type="ECO:0000256" key="4">
    <source>
        <dbReference type="ARBA" id="ARBA00022898"/>
    </source>
</evidence>
<name>A4RTC2_OSTLU</name>
<dbReference type="HOGENOM" id="CLU_021152_3_0_1"/>
<feature type="non-terminal residue" evidence="8">
    <location>
        <position position="1"/>
    </location>
</feature>
<reference evidence="8 9" key="1">
    <citation type="journal article" date="2007" name="Proc. Natl. Acad. Sci. U.S.A.">
        <title>The tiny eukaryote Ostreococcus provides genomic insights into the paradox of plankton speciation.</title>
        <authorList>
            <person name="Palenik B."/>
            <person name="Grimwood J."/>
            <person name="Aerts A."/>
            <person name="Rouze P."/>
            <person name="Salamov A."/>
            <person name="Putnam N."/>
            <person name="Dupont C."/>
            <person name="Jorgensen R."/>
            <person name="Derelle E."/>
            <person name="Rombauts S."/>
            <person name="Zhou K."/>
            <person name="Otillar R."/>
            <person name="Merchant S.S."/>
            <person name="Podell S."/>
            <person name="Gaasterland T."/>
            <person name="Napoli C."/>
            <person name="Gendler K."/>
            <person name="Manuell A."/>
            <person name="Tai V."/>
            <person name="Vallon O."/>
            <person name="Piganeau G."/>
            <person name="Jancek S."/>
            <person name="Heijde M."/>
            <person name="Jabbari K."/>
            <person name="Bowler C."/>
            <person name="Lohr M."/>
            <person name="Robbens S."/>
            <person name="Werner G."/>
            <person name="Dubchak I."/>
            <person name="Pazour G.J."/>
            <person name="Ren Q."/>
            <person name="Paulsen I."/>
            <person name="Delwiche C."/>
            <person name="Schmutz J."/>
            <person name="Rokhsar D."/>
            <person name="Van de Peer Y."/>
            <person name="Moreau H."/>
            <person name="Grigoriev I.V."/>
        </authorList>
    </citation>
    <scope>NUCLEOTIDE SEQUENCE [LARGE SCALE GENOMIC DNA]</scope>
    <source>
        <strain evidence="8 9">CCE9901</strain>
    </source>
</reference>
<dbReference type="Proteomes" id="UP000001568">
    <property type="component" value="Chromosome 2"/>
</dbReference>
<dbReference type="GO" id="GO:0003941">
    <property type="term" value="F:L-serine ammonia-lyase activity"/>
    <property type="evidence" value="ECO:0007669"/>
    <property type="project" value="UniProtKB-EC"/>
</dbReference>
<evidence type="ECO:0000313" key="8">
    <source>
        <dbReference type="EMBL" id="ABO94629.1"/>
    </source>
</evidence>
<dbReference type="Pfam" id="PF00291">
    <property type="entry name" value="PALP"/>
    <property type="match status" value="1"/>
</dbReference>
<dbReference type="GO" id="GO:0004794">
    <property type="term" value="F:threonine deaminase activity"/>
    <property type="evidence" value="ECO:0007669"/>
    <property type="project" value="TreeGrafter"/>
</dbReference>
<dbReference type="PROSITE" id="PS00165">
    <property type="entry name" value="DEHYDRATASE_SER_THR"/>
    <property type="match status" value="1"/>
</dbReference>
<dbReference type="GO" id="GO:0009097">
    <property type="term" value="P:isoleucine biosynthetic process"/>
    <property type="evidence" value="ECO:0007669"/>
    <property type="project" value="TreeGrafter"/>
</dbReference>
<evidence type="ECO:0000256" key="2">
    <source>
        <dbReference type="ARBA" id="ARBA00010869"/>
    </source>
</evidence>
<comment type="catalytic activity">
    <reaction evidence="6">
        <text>L-serine = pyruvate + NH4(+)</text>
        <dbReference type="Rhea" id="RHEA:19169"/>
        <dbReference type="ChEBI" id="CHEBI:15361"/>
        <dbReference type="ChEBI" id="CHEBI:28938"/>
        <dbReference type="ChEBI" id="CHEBI:33384"/>
        <dbReference type="EC" id="4.3.1.17"/>
    </reaction>
</comment>
<accession>A4RTC2</accession>
<evidence type="ECO:0000313" key="9">
    <source>
        <dbReference type="Proteomes" id="UP000001568"/>
    </source>
</evidence>
<dbReference type="PANTHER" id="PTHR48078">
    <property type="entry name" value="THREONINE DEHYDRATASE, MITOCHONDRIAL-RELATED"/>
    <property type="match status" value="1"/>
</dbReference>
<proteinExistence type="inferred from homology"/>
<dbReference type="Gene3D" id="3.40.50.1100">
    <property type="match status" value="2"/>
</dbReference>
<organism evidence="8 9">
    <name type="scientific">Ostreococcus lucimarinus (strain CCE9901)</name>
    <dbReference type="NCBI Taxonomy" id="436017"/>
    <lineage>
        <taxon>Eukaryota</taxon>
        <taxon>Viridiplantae</taxon>
        <taxon>Chlorophyta</taxon>
        <taxon>Mamiellophyceae</taxon>
        <taxon>Mamiellales</taxon>
        <taxon>Bathycoccaceae</taxon>
        <taxon>Ostreococcus</taxon>
    </lineage>
</organism>
<comment type="cofactor">
    <cofactor evidence="1">
        <name>pyridoxal 5'-phosphate</name>
        <dbReference type="ChEBI" id="CHEBI:597326"/>
    </cofactor>
</comment>
<keyword evidence="4" id="KW-0663">Pyridoxal phosphate</keyword>
<dbReference type="InterPro" id="IPR036052">
    <property type="entry name" value="TrpB-like_PALP_sf"/>
</dbReference>
<dbReference type="EC" id="4.3.1.17" evidence="3"/>
<keyword evidence="9" id="KW-1185">Reference proteome</keyword>
<feature type="non-terminal residue" evidence="8">
    <location>
        <position position="313"/>
    </location>
</feature>
<dbReference type="GO" id="GO:0006567">
    <property type="term" value="P:L-threonine catabolic process"/>
    <property type="evidence" value="ECO:0007669"/>
    <property type="project" value="TreeGrafter"/>
</dbReference>
<dbReference type="OrthoDB" id="7773036at2759"/>
<dbReference type="GO" id="GO:0006565">
    <property type="term" value="P:L-serine catabolic process"/>
    <property type="evidence" value="ECO:0007669"/>
    <property type="project" value="TreeGrafter"/>
</dbReference>
<sequence length="313" mass="32250">LHVRTPLVKSAPLSEIMRRDVYLKLECAQPSGSFKLRGVGRACALAVERDGARLLVSSSGGNAGLATAHAGRELGAQTVVYVPETTPERVRDALRAYGAEVEVRGTQWSEANAAATARAAACGGAMIHPFEGEDTWDGHSTMIDEIAEDLGGRKPAAVATCVGGGGLLAGCLRGIERCGWGDDVVVVAMETIGADSLNASMRAGEVVTLPAITSVAKSLGAASPSPAVFKMCVELGDARVRVRACDDAHAVAACLRFADDHRVLVEPACGAALSAAYFPELGALDGISSDPRAPIVVVVCGGSVIDRASMNEL</sequence>
<dbReference type="RefSeq" id="XP_001416336.1">
    <property type="nucleotide sequence ID" value="XM_001416299.1"/>
</dbReference>
<evidence type="ECO:0000259" key="7">
    <source>
        <dbReference type="Pfam" id="PF00291"/>
    </source>
</evidence>
<gene>
    <name evidence="8" type="ORF">OSTLU_5354</name>
</gene>
<dbReference type="STRING" id="436017.A4RTC2"/>
<dbReference type="GeneID" id="5000166"/>
<dbReference type="InterPro" id="IPR000634">
    <property type="entry name" value="Ser/Thr_deHydtase_PyrdxlP-BS"/>
</dbReference>
<dbReference type="EMBL" id="CP000582">
    <property type="protein sequence ID" value="ABO94629.1"/>
    <property type="molecule type" value="Genomic_DNA"/>
</dbReference>
<dbReference type="PANTHER" id="PTHR48078:SF2">
    <property type="entry name" value="CATABOLIC L-SERINE_THREONINE DEHYDRATASE"/>
    <property type="match status" value="1"/>
</dbReference>
<dbReference type="AlphaFoldDB" id="A4RTC2"/>
<evidence type="ECO:0000256" key="5">
    <source>
        <dbReference type="ARBA" id="ARBA00023239"/>
    </source>
</evidence>
<dbReference type="InterPro" id="IPR050147">
    <property type="entry name" value="Ser/Thr_Dehydratase"/>
</dbReference>
<dbReference type="GO" id="GO:0030170">
    <property type="term" value="F:pyridoxal phosphate binding"/>
    <property type="evidence" value="ECO:0007669"/>
    <property type="project" value="InterPro"/>
</dbReference>
<keyword evidence="5" id="KW-0456">Lyase</keyword>
<evidence type="ECO:0000256" key="1">
    <source>
        <dbReference type="ARBA" id="ARBA00001933"/>
    </source>
</evidence>
<dbReference type="OMA" id="DGWVNIH"/>